<keyword evidence="11" id="KW-1185">Reference proteome</keyword>
<dbReference type="PANTHER" id="PTHR12383">
    <property type="entry name" value="PROTEASE FAMILY S26 MITOCHONDRIAL INNER MEMBRANE PROTEASE-RELATED"/>
    <property type="match status" value="1"/>
</dbReference>
<evidence type="ECO:0000256" key="2">
    <source>
        <dbReference type="ARBA" id="ARBA00022792"/>
    </source>
</evidence>
<dbReference type="InterPro" id="IPR052064">
    <property type="entry name" value="Mito_IMP1_subunit"/>
</dbReference>
<dbReference type="GO" id="GO:0004252">
    <property type="term" value="F:serine-type endopeptidase activity"/>
    <property type="evidence" value="ECO:0007669"/>
    <property type="project" value="InterPro"/>
</dbReference>
<dbReference type="InterPro" id="IPR019533">
    <property type="entry name" value="Peptidase_S26"/>
</dbReference>
<comment type="similarity">
    <text evidence="6">Belongs to the peptidase S26 family. IMP1 subfamily.</text>
</comment>
<dbReference type="PRINTS" id="PR00727">
    <property type="entry name" value="LEADERPTASE"/>
</dbReference>
<evidence type="ECO:0000256" key="1">
    <source>
        <dbReference type="ARBA" id="ARBA00004273"/>
    </source>
</evidence>
<feature type="domain" description="Peptidase S26" evidence="9">
    <location>
        <begin position="8"/>
        <end position="154"/>
    </location>
</feature>
<dbReference type="InterPro" id="IPR000223">
    <property type="entry name" value="Pept_S26A_signal_pept_1"/>
</dbReference>
<dbReference type="OrthoDB" id="308440at2759"/>
<dbReference type="SUPFAM" id="SSF51306">
    <property type="entry name" value="LexA/Signal peptidase"/>
    <property type="match status" value="1"/>
</dbReference>
<dbReference type="GO" id="GO:0006465">
    <property type="term" value="P:signal peptide processing"/>
    <property type="evidence" value="ECO:0007669"/>
    <property type="project" value="InterPro"/>
</dbReference>
<proteinExistence type="inferred from homology"/>
<organism evidence="10 11">
    <name type="scientific">Hanseniaspora valbyensis NRRL Y-1626</name>
    <dbReference type="NCBI Taxonomy" id="766949"/>
    <lineage>
        <taxon>Eukaryota</taxon>
        <taxon>Fungi</taxon>
        <taxon>Dikarya</taxon>
        <taxon>Ascomycota</taxon>
        <taxon>Saccharomycotina</taxon>
        <taxon>Saccharomycetes</taxon>
        <taxon>Saccharomycodales</taxon>
        <taxon>Saccharomycodaceae</taxon>
        <taxon>Hanseniaspora</taxon>
    </lineage>
</organism>
<dbReference type="PANTHER" id="PTHR12383:SF16">
    <property type="entry name" value="MITOCHONDRIAL INNER MEMBRANE PROTEASE SUBUNIT 1"/>
    <property type="match status" value="1"/>
</dbReference>
<dbReference type="GO" id="GO:0042720">
    <property type="term" value="C:mitochondrial inner membrane peptidase complex"/>
    <property type="evidence" value="ECO:0007669"/>
    <property type="project" value="TreeGrafter"/>
</dbReference>
<evidence type="ECO:0000256" key="4">
    <source>
        <dbReference type="ARBA" id="ARBA00023128"/>
    </source>
</evidence>
<dbReference type="GO" id="GO:0006627">
    <property type="term" value="P:protein processing involved in protein targeting to mitochondrion"/>
    <property type="evidence" value="ECO:0007669"/>
    <property type="project" value="TreeGrafter"/>
</dbReference>
<evidence type="ECO:0000313" key="11">
    <source>
        <dbReference type="Proteomes" id="UP000092321"/>
    </source>
</evidence>
<sequence>MKTVKFISGFCVVKLIEENFISLNPSSGESMLPTIQPQNDWLLIWNFLRSYSFLDNLMIGDVVVAMKPTSSNTRVCKRILAKEGDIILLDPASKSKLSTVAYYLNNLEKDNCFEHKFIRVPKGHVWLGGDNTEFSVDSRNYGFVPIGLIEGKVIYHINFNKSFYKFEKLVNSYKDI</sequence>
<dbReference type="InterPro" id="IPR036286">
    <property type="entry name" value="LexA/Signal_pep-like_sf"/>
</dbReference>
<evidence type="ECO:0000256" key="7">
    <source>
        <dbReference type="PIRSR" id="PIRSR600223-1"/>
    </source>
</evidence>
<gene>
    <name evidence="10" type="ORF">HANVADRAFT_24603</name>
</gene>
<evidence type="ECO:0000259" key="9">
    <source>
        <dbReference type="Pfam" id="PF10502"/>
    </source>
</evidence>
<comment type="subcellular location">
    <subcellularLocation>
        <location evidence="1 8">Mitochondrion inner membrane</location>
    </subcellularLocation>
</comment>
<evidence type="ECO:0000256" key="8">
    <source>
        <dbReference type="RuleBase" id="RU362041"/>
    </source>
</evidence>
<name>A0A1B7TDJ3_9ASCO</name>
<evidence type="ECO:0000256" key="5">
    <source>
        <dbReference type="ARBA" id="ARBA00023136"/>
    </source>
</evidence>
<dbReference type="EC" id="3.4.21.-" evidence="8"/>
<protein>
    <recommendedName>
        <fullName evidence="8">Mitochondrial inner membrane protease subunit</fullName>
        <ecNumber evidence="8">3.4.21.-</ecNumber>
    </recommendedName>
</protein>
<keyword evidence="5" id="KW-0472">Membrane</keyword>
<accession>A0A1B7TDJ3</accession>
<dbReference type="Proteomes" id="UP000092321">
    <property type="component" value="Unassembled WGS sequence"/>
</dbReference>
<dbReference type="Gene3D" id="2.10.109.10">
    <property type="entry name" value="Umud Fragment, subunit A"/>
    <property type="match status" value="1"/>
</dbReference>
<feature type="active site" evidence="7">
    <location>
        <position position="77"/>
    </location>
</feature>
<dbReference type="AlphaFoldDB" id="A0A1B7TDJ3"/>
<keyword evidence="2 8" id="KW-0999">Mitochondrion inner membrane</keyword>
<comment type="caution">
    <text evidence="10">The sequence shown here is derived from an EMBL/GenBank/DDBJ whole genome shotgun (WGS) entry which is preliminary data.</text>
</comment>
<evidence type="ECO:0000256" key="6">
    <source>
        <dbReference type="ARBA" id="ARBA00038445"/>
    </source>
</evidence>
<reference evidence="11" key="1">
    <citation type="journal article" date="2016" name="Proc. Natl. Acad. Sci. U.S.A.">
        <title>Comparative genomics of biotechnologically important yeasts.</title>
        <authorList>
            <person name="Riley R."/>
            <person name="Haridas S."/>
            <person name="Wolfe K.H."/>
            <person name="Lopes M.R."/>
            <person name="Hittinger C.T."/>
            <person name="Goeker M."/>
            <person name="Salamov A.A."/>
            <person name="Wisecaver J.H."/>
            <person name="Long T.M."/>
            <person name="Calvey C.H."/>
            <person name="Aerts A.L."/>
            <person name="Barry K.W."/>
            <person name="Choi C."/>
            <person name="Clum A."/>
            <person name="Coughlan A.Y."/>
            <person name="Deshpande S."/>
            <person name="Douglass A.P."/>
            <person name="Hanson S.J."/>
            <person name="Klenk H.-P."/>
            <person name="LaButti K.M."/>
            <person name="Lapidus A."/>
            <person name="Lindquist E.A."/>
            <person name="Lipzen A.M."/>
            <person name="Meier-Kolthoff J.P."/>
            <person name="Ohm R.A."/>
            <person name="Otillar R.P."/>
            <person name="Pangilinan J.L."/>
            <person name="Peng Y."/>
            <person name="Rokas A."/>
            <person name="Rosa C.A."/>
            <person name="Scheuner C."/>
            <person name="Sibirny A.A."/>
            <person name="Slot J.C."/>
            <person name="Stielow J.B."/>
            <person name="Sun H."/>
            <person name="Kurtzman C.P."/>
            <person name="Blackwell M."/>
            <person name="Grigoriev I.V."/>
            <person name="Jeffries T.W."/>
        </authorList>
    </citation>
    <scope>NUCLEOTIDE SEQUENCE [LARGE SCALE GENOMIC DNA]</scope>
    <source>
        <strain evidence="11">NRRL Y-1626</strain>
    </source>
</reference>
<dbReference type="CDD" id="cd06530">
    <property type="entry name" value="S26_SPase_I"/>
    <property type="match status" value="1"/>
</dbReference>
<keyword evidence="4 8" id="KW-0496">Mitochondrion</keyword>
<keyword evidence="8" id="KW-0645">Protease</keyword>
<dbReference type="EMBL" id="LXPE01000013">
    <property type="protein sequence ID" value="OBA26826.1"/>
    <property type="molecule type" value="Genomic_DNA"/>
</dbReference>
<feature type="active site" evidence="7">
    <location>
        <position position="30"/>
    </location>
</feature>
<dbReference type="Pfam" id="PF10502">
    <property type="entry name" value="Peptidase_S26"/>
    <property type="match status" value="1"/>
</dbReference>
<dbReference type="NCBIfam" id="TIGR02227">
    <property type="entry name" value="sigpep_I_bact"/>
    <property type="match status" value="1"/>
</dbReference>
<keyword evidence="3 8" id="KW-0378">Hydrolase</keyword>
<evidence type="ECO:0000256" key="3">
    <source>
        <dbReference type="ARBA" id="ARBA00022801"/>
    </source>
</evidence>
<evidence type="ECO:0000313" key="10">
    <source>
        <dbReference type="EMBL" id="OBA26826.1"/>
    </source>
</evidence>